<dbReference type="PROSITE" id="PS50181">
    <property type="entry name" value="FBOX"/>
    <property type="match status" value="1"/>
</dbReference>
<sequence length="419" mass="47450">MAILGLPNELIHSILECTEDRDLLFLCRTNQRMHTLCLHWIYRTINLDDPAQVANCCKSVILRPEIADAVRKLEFGLNSYPPGYDVREFDRTVKSAVHRMKNLHGLEVYSSTIFRLFSDSQFPNLSQCGIPYCAEVIPFLKRHPTIVGLRVFPWYEGDESEEEEEEEEEEDIHEQGVAFEFTSLIQPIHMPRLEQFTGPAVVASAVASGSPMCDITIEWRNHDITGMSFSDVLSALSRTNTVVRQLRNIVCGLDNRLVSAIVEYMPQITDLIFENVMEDVEDEEKERFLSSIADALLHLPVLLAFSIRLHASEVDMSLDAQFEALRKLGDYSSSLRVASFSRNMYWVGSSNVWVPYTLDSHTSEPIHNFTWFFIKVATTPALPPIYAAFAERLVGVDGMLAVKSAIEKTGVVPDLLLPF</sequence>
<gene>
    <name evidence="2" type="ORF">DFH07DRAFT_807155</name>
</gene>
<evidence type="ECO:0000313" key="2">
    <source>
        <dbReference type="EMBL" id="KAJ7769190.1"/>
    </source>
</evidence>
<dbReference type="SUPFAM" id="SSF81383">
    <property type="entry name" value="F-box domain"/>
    <property type="match status" value="1"/>
</dbReference>
<organism evidence="2 3">
    <name type="scientific">Mycena maculata</name>
    <dbReference type="NCBI Taxonomy" id="230809"/>
    <lineage>
        <taxon>Eukaryota</taxon>
        <taxon>Fungi</taxon>
        <taxon>Dikarya</taxon>
        <taxon>Basidiomycota</taxon>
        <taxon>Agaricomycotina</taxon>
        <taxon>Agaricomycetes</taxon>
        <taxon>Agaricomycetidae</taxon>
        <taxon>Agaricales</taxon>
        <taxon>Marasmiineae</taxon>
        <taxon>Mycenaceae</taxon>
        <taxon>Mycena</taxon>
    </lineage>
</organism>
<proteinExistence type="predicted"/>
<accession>A0AAD7JPF7</accession>
<keyword evidence="3" id="KW-1185">Reference proteome</keyword>
<dbReference type="EMBL" id="JARJLG010000026">
    <property type="protein sequence ID" value="KAJ7769190.1"/>
    <property type="molecule type" value="Genomic_DNA"/>
</dbReference>
<comment type="caution">
    <text evidence="2">The sequence shown here is derived from an EMBL/GenBank/DDBJ whole genome shotgun (WGS) entry which is preliminary data.</text>
</comment>
<reference evidence="2" key="1">
    <citation type="submission" date="2023-03" db="EMBL/GenBank/DDBJ databases">
        <title>Massive genome expansion in bonnet fungi (Mycena s.s.) driven by repeated elements and novel gene families across ecological guilds.</title>
        <authorList>
            <consortium name="Lawrence Berkeley National Laboratory"/>
            <person name="Harder C.B."/>
            <person name="Miyauchi S."/>
            <person name="Viragh M."/>
            <person name="Kuo A."/>
            <person name="Thoen E."/>
            <person name="Andreopoulos B."/>
            <person name="Lu D."/>
            <person name="Skrede I."/>
            <person name="Drula E."/>
            <person name="Henrissat B."/>
            <person name="Morin E."/>
            <person name="Kohler A."/>
            <person name="Barry K."/>
            <person name="LaButti K."/>
            <person name="Morin E."/>
            <person name="Salamov A."/>
            <person name="Lipzen A."/>
            <person name="Mereny Z."/>
            <person name="Hegedus B."/>
            <person name="Baldrian P."/>
            <person name="Stursova M."/>
            <person name="Weitz H."/>
            <person name="Taylor A."/>
            <person name="Grigoriev I.V."/>
            <person name="Nagy L.G."/>
            <person name="Martin F."/>
            <person name="Kauserud H."/>
        </authorList>
    </citation>
    <scope>NUCLEOTIDE SEQUENCE</scope>
    <source>
        <strain evidence="2">CBHHK188m</strain>
    </source>
</reference>
<feature type="domain" description="F-box" evidence="1">
    <location>
        <begin position="1"/>
        <end position="45"/>
    </location>
</feature>
<dbReference type="InterPro" id="IPR001810">
    <property type="entry name" value="F-box_dom"/>
</dbReference>
<dbReference type="AlphaFoldDB" id="A0AAD7JPF7"/>
<evidence type="ECO:0000313" key="3">
    <source>
        <dbReference type="Proteomes" id="UP001215280"/>
    </source>
</evidence>
<protein>
    <recommendedName>
        <fullName evidence="1">F-box domain-containing protein</fullName>
    </recommendedName>
</protein>
<dbReference type="Proteomes" id="UP001215280">
    <property type="component" value="Unassembled WGS sequence"/>
</dbReference>
<evidence type="ECO:0000259" key="1">
    <source>
        <dbReference type="PROSITE" id="PS50181"/>
    </source>
</evidence>
<name>A0AAD7JPF7_9AGAR</name>
<dbReference type="InterPro" id="IPR036047">
    <property type="entry name" value="F-box-like_dom_sf"/>
</dbReference>